<dbReference type="PANTHER" id="PTHR35889">
    <property type="entry name" value="CYCLOINULO-OLIGOSACCHARIDE FRUCTANOTRANSFERASE-RELATED"/>
    <property type="match status" value="1"/>
</dbReference>
<dbReference type="Pfam" id="PF13202">
    <property type="entry name" value="EF-hand_5"/>
    <property type="match status" value="1"/>
</dbReference>
<dbReference type="InterPro" id="IPR011429">
    <property type="entry name" value="Cyt_c_Planctomycete-type"/>
</dbReference>
<feature type="domain" description="EF-hand" evidence="3">
    <location>
        <begin position="72"/>
        <end position="99"/>
    </location>
</feature>
<reference evidence="4" key="1">
    <citation type="submission" date="2024-05" db="EMBL/GenBank/DDBJ databases">
        <title>Planctomycetes of the genus Singulisphaera possess chitinolytic capabilities.</title>
        <authorList>
            <person name="Ivanova A."/>
        </authorList>
    </citation>
    <scope>NUCLEOTIDE SEQUENCE</scope>
    <source>
        <strain evidence="4">Ch08T</strain>
    </source>
</reference>
<dbReference type="EMBL" id="CP155447">
    <property type="protein sequence ID" value="XBH01517.1"/>
    <property type="molecule type" value="Genomic_DNA"/>
</dbReference>
<dbReference type="Gene3D" id="1.10.238.10">
    <property type="entry name" value="EF-hand"/>
    <property type="match status" value="1"/>
</dbReference>
<evidence type="ECO:0000259" key="3">
    <source>
        <dbReference type="PROSITE" id="PS50222"/>
    </source>
</evidence>
<protein>
    <submittedName>
        <fullName evidence="4">DUF1549 domain-containing protein</fullName>
    </submittedName>
</protein>
<dbReference type="SUPFAM" id="SSF47473">
    <property type="entry name" value="EF-hand"/>
    <property type="match status" value="1"/>
</dbReference>
<name>A0AAU7C956_9BACT</name>
<dbReference type="PROSITE" id="PS50222">
    <property type="entry name" value="EF_HAND_2"/>
    <property type="match status" value="2"/>
</dbReference>
<evidence type="ECO:0000256" key="2">
    <source>
        <dbReference type="SAM" id="SignalP"/>
    </source>
</evidence>
<organism evidence="4">
    <name type="scientific">Singulisphaera sp. Ch08</name>
    <dbReference type="NCBI Taxonomy" id="3120278"/>
    <lineage>
        <taxon>Bacteria</taxon>
        <taxon>Pseudomonadati</taxon>
        <taxon>Planctomycetota</taxon>
        <taxon>Planctomycetia</taxon>
        <taxon>Isosphaerales</taxon>
        <taxon>Isosphaeraceae</taxon>
        <taxon>Singulisphaera</taxon>
    </lineage>
</organism>
<gene>
    <name evidence="4" type="ORF">V5E97_24570</name>
</gene>
<feature type="region of interest" description="Disordered" evidence="1">
    <location>
        <begin position="93"/>
        <end position="114"/>
    </location>
</feature>
<dbReference type="RefSeq" id="WP_406694256.1">
    <property type="nucleotide sequence ID" value="NZ_CP155447.1"/>
</dbReference>
<evidence type="ECO:0000256" key="1">
    <source>
        <dbReference type="SAM" id="MobiDB-lite"/>
    </source>
</evidence>
<dbReference type="Pfam" id="PF07587">
    <property type="entry name" value="PSD1"/>
    <property type="match status" value="1"/>
</dbReference>
<dbReference type="InterPro" id="IPR011444">
    <property type="entry name" value="DUF1549"/>
</dbReference>
<sequence length="901" mass="99600">MTGYSARVLLVLVLLPAGRTSAQVQRFPAFDPERIFSLGDADLDGRLSLEEYRDFLRTSPRMRGGAAAIGPMFRRLDADRDGFLSTAEYRKSFSPRPGGAAVKPDARKEMPTGEASITPDQEKFFEAKIRPVLATQCGKCHASTAEKLRGGLQLDSREALRLGGDSGPAIVPGNPDESLLIRAIRYRDDEVQMPPKAKLPDSVVADFEAWVKMGAPDPRTAPAGVGARPSVDLAKGREFWSFRQPKKSAPPVVKREDWPRGEIDRFLLATLEARGLTPVADADRPRLLRRVTFELIGLPPTPEDLDDFLQDDSPDAFAKVVDRLLASPRFGERWGRHWLDVARFAESSGKTNFTYPQAWRYRDWAIASFNADKPYDQFVREQIAGDLLHAEDDRKRADQLIATGFLALGSKAHDAENRGQFTLDLVDEQIEATTRAFLGLTVACARCHDHKLDPIPQRDYYALSGIFRSTQTCSGTLAGVFPNFNASPLIELPPGAGLPSAVPSLPQGQRAAMEERLAALVRERDAIPPGEGNRDRLRRTTSLLSMLRYRLAIDRPNGSPRAFAMGVRERDEFVDSPLYVRGELDQPGAVVPRGLVRVLCDDPSASIASGSGRRELADWLASPSNPLTARVIVNRVWLHLFGRGLVATPDNFGAAGQRPSHPELLDTLAVDFMADGWSIKRLIRRIVLSRAYGLDSTHDPRNFEADPDNTLVWRKCKRRLEAEALRDALLAVGGRLNPDPPVGSATARVGEGLARFVRIVGLDVSDTHRSVYLPVIRDEVLEPLALFDFADPSLVTGERATTTGPAQSLYFMNGPFVARQAKALADRLRAVEGDDSRKIDQAYRLTFTRPPTLAERDRVVAFLRDFAALALANAREVDPAREAWSAFCQALFANAEFRYLD</sequence>
<dbReference type="PROSITE" id="PS00018">
    <property type="entry name" value="EF_HAND_1"/>
    <property type="match status" value="1"/>
</dbReference>
<dbReference type="Pfam" id="PF07635">
    <property type="entry name" value="PSCyt1"/>
    <property type="match status" value="1"/>
</dbReference>
<dbReference type="InterPro" id="IPR018247">
    <property type="entry name" value="EF_Hand_1_Ca_BS"/>
</dbReference>
<evidence type="ECO:0000313" key="4">
    <source>
        <dbReference type="EMBL" id="XBH01517.1"/>
    </source>
</evidence>
<dbReference type="InterPro" id="IPR022655">
    <property type="entry name" value="DUF1553"/>
</dbReference>
<dbReference type="InterPro" id="IPR002048">
    <property type="entry name" value="EF_hand_dom"/>
</dbReference>
<dbReference type="AlphaFoldDB" id="A0AAU7C956"/>
<dbReference type="Pfam" id="PF07583">
    <property type="entry name" value="PSCyt2"/>
    <property type="match status" value="1"/>
</dbReference>
<feature type="domain" description="EF-hand" evidence="3">
    <location>
        <begin position="27"/>
        <end position="62"/>
    </location>
</feature>
<dbReference type="PANTHER" id="PTHR35889:SF3">
    <property type="entry name" value="F-BOX DOMAIN-CONTAINING PROTEIN"/>
    <property type="match status" value="1"/>
</dbReference>
<dbReference type="InterPro" id="IPR011992">
    <property type="entry name" value="EF-hand-dom_pair"/>
</dbReference>
<feature type="chain" id="PRO_5043761512" evidence="2">
    <location>
        <begin position="23"/>
        <end position="901"/>
    </location>
</feature>
<dbReference type="GO" id="GO:0005509">
    <property type="term" value="F:calcium ion binding"/>
    <property type="evidence" value="ECO:0007669"/>
    <property type="project" value="InterPro"/>
</dbReference>
<feature type="signal peptide" evidence="2">
    <location>
        <begin position="1"/>
        <end position="22"/>
    </location>
</feature>
<keyword evidence="2" id="KW-0732">Signal</keyword>
<proteinExistence type="predicted"/>
<dbReference type="SMART" id="SM00054">
    <property type="entry name" value="EFh"/>
    <property type="match status" value="2"/>
</dbReference>
<accession>A0AAU7C956</accession>